<keyword evidence="3" id="KW-1185">Reference proteome</keyword>
<evidence type="ECO:0000313" key="2">
    <source>
        <dbReference type="EMBL" id="MDV3459081.1"/>
    </source>
</evidence>
<evidence type="ECO:0000256" key="1">
    <source>
        <dbReference type="SAM" id="MobiDB-lite"/>
    </source>
</evidence>
<dbReference type="EMBL" id="JAWJEJ010000002">
    <property type="protein sequence ID" value="MDV3459081.1"/>
    <property type="molecule type" value="Genomic_DNA"/>
</dbReference>
<feature type="region of interest" description="Disordered" evidence="1">
    <location>
        <begin position="1"/>
        <end position="22"/>
    </location>
</feature>
<accession>A0ABU3YCG1</accession>
<dbReference type="RefSeq" id="WP_317228585.1">
    <property type="nucleotide sequence ID" value="NZ_JAWJEJ010000002.1"/>
</dbReference>
<dbReference type="Proteomes" id="UP001273531">
    <property type="component" value="Unassembled WGS sequence"/>
</dbReference>
<sequence length="85" mass="8934">MSLNPRGQAKKKQRPIMPIPPQMAGLLDKTAGFDVSVYSVRKAFEAMQAALLLPGDARAGSSSSADLWRTWRASGAGSATGSSAR</sequence>
<comment type="caution">
    <text evidence="2">The sequence shown here is derived from an EMBL/GenBank/DDBJ whole genome shotgun (WGS) entry which is preliminary data.</text>
</comment>
<proteinExistence type="predicted"/>
<gene>
    <name evidence="2" type="ORF">RZN05_18935</name>
</gene>
<organism evidence="2 3">
    <name type="scientific">Sphingomonas agrestis</name>
    <dbReference type="NCBI Taxonomy" id="3080540"/>
    <lineage>
        <taxon>Bacteria</taxon>
        <taxon>Pseudomonadati</taxon>
        <taxon>Pseudomonadota</taxon>
        <taxon>Alphaproteobacteria</taxon>
        <taxon>Sphingomonadales</taxon>
        <taxon>Sphingomonadaceae</taxon>
        <taxon>Sphingomonas</taxon>
    </lineage>
</organism>
<evidence type="ECO:0000313" key="3">
    <source>
        <dbReference type="Proteomes" id="UP001273531"/>
    </source>
</evidence>
<protein>
    <submittedName>
        <fullName evidence="2">Uncharacterized protein</fullName>
    </submittedName>
</protein>
<reference evidence="2 3" key="1">
    <citation type="submission" date="2023-10" db="EMBL/GenBank/DDBJ databases">
        <title>Sphingomonas sp. HF-S4 16S ribosomal RNA gene Genome sequencing and assembly.</title>
        <authorList>
            <person name="Lee H."/>
        </authorList>
    </citation>
    <scope>NUCLEOTIDE SEQUENCE [LARGE SCALE GENOMIC DNA]</scope>
    <source>
        <strain evidence="2 3">HF-S4</strain>
    </source>
</reference>
<name>A0ABU3YCG1_9SPHN</name>